<dbReference type="SUPFAM" id="SSF111369">
    <property type="entry name" value="HlyD-like secretion proteins"/>
    <property type="match status" value="1"/>
</dbReference>
<proteinExistence type="inferred from homology"/>
<dbReference type="Pfam" id="PF25989">
    <property type="entry name" value="YknX_C"/>
    <property type="match status" value="1"/>
</dbReference>
<reference evidence="5 6" key="1">
    <citation type="submission" date="2019-08" db="EMBL/GenBank/DDBJ databases">
        <title>Whole genome sequencing of chitin degrading bacteria Chitinophaga pinensis YS16.</title>
        <authorList>
            <person name="Singh R.P."/>
            <person name="Manchanda G."/>
            <person name="Maurya I.K."/>
            <person name="Joshi N.K."/>
            <person name="Srivastava A.K."/>
        </authorList>
    </citation>
    <scope>NUCLEOTIDE SEQUENCE [LARGE SCALE GENOMIC DNA]</scope>
    <source>
        <strain evidence="5 6">YS-16</strain>
    </source>
</reference>
<dbReference type="EMBL" id="VOHS01000014">
    <property type="protein sequence ID" value="TWV99639.1"/>
    <property type="molecule type" value="Genomic_DNA"/>
</dbReference>
<dbReference type="Gene3D" id="2.40.30.170">
    <property type="match status" value="1"/>
</dbReference>
<comment type="caution">
    <text evidence="5">The sequence shown here is derived from an EMBL/GenBank/DDBJ whole genome shotgun (WGS) entry which is preliminary data.</text>
</comment>
<dbReference type="NCBIfam" id="TIGR01730">
    <property type="entry name" value="RND_mfp"/>
    <property type="match status" value="1"/>
</dbReference>
<dbReference type="Gene3D" id="2.40.420.20">
    <property type="match status" value="1"/>
</dbReference>
<dbReference type="InterPro" id="IPR058637">
    <property type="entry name" value="YknX-like_C"/>
</dbReference>
<dbReference type="OrthoDB" id="9806939at2"/>
<dbReference type="PROSITE" id="PS51257">
    <property type="entry name" value="PROKAR_LIPOPROTEIN"/>
    <property type="match status" value="1"/>
</dbReference>
<evidence type="ECO:0000313" key="6">
    <source>
        <dbReference type="Proteomes" id="UP000318815"/>
    </source>
</evidence>
<accession>A0A5C6LT24</accession>
<dbReference type="InterPro" id="IPR058792">
    <property type="entry name" value="Beta-barrel_RND_2"/>
</dbReference>
<dbReference type="InterPro" id="IPR058647">
    <property type="entry name" value="BSH_CzcB-like"/>
</dbReference>
<evidence type="ECO:0000313" key="5">
    <source>
        <dbReference type="EMBL" id="TWV99639.1"/>
    </source>
</evidence>
<name>A0A5C6LT24_9BACT</name>
<sequence>MNLKLLIFMYKYVFIITLSGVLFTACHQEKPKKKTNAAKDSKGKRYELVSVVKEPLSSSIQLPAVLEAYQKVSIYPRVNGFVKTVNVDRGSAVRKGQVLITLEAPEIIEQYFAAQSKYLQAKAVFAASKDNFQRTLAVSETPGTISAHDVEVASARMEADSAIMNSELANFRALEATRSYLTVTAPFDGVITERNVHPGALVGPGTRVDGGPMLMLEQEDRLRLVVQVPEVYSAQLSASRQVSFHVNALPGKSFTGNISRQAGSLSDRYRSEAVEVDVVNNQHQLKPGMYADISIPVTGSVQAMVVPASAVVTSTEKKYVVVVREGQTRWIDVQEGNRHSDSTEVFGSLLPGEKVILHANDEIKEGIKID</sequence>
<protein>
    <submittedName>
        <fullName evidence="5">Efflux RND transporter periplasmic adaptor subunit</fullName>
    </submittedName>
</protein>
<dbReference type="Proteomes" id="UP000318815">
    <property type="component" value="Unassembled WGS sequence"/>
</dbReference>
<feature type="domain" description="CusB-like beta-barrel" evidence="2">
    <location>
        <begin position="224"/>
        <end position="295"/>
    </location>
</feature>
<evidence type="ECO:0000259" key="3">
    <source>
        <dbReference type="Pfam" id="PF25973"/>
    </source>
</evidence>
<comment type="similarity">
    <text evidence="1">Belongs to the membrane fusion protein (MFP) (TC 8.A.1) family.</text>
</comment>
<dbReference type="GO" id="GO:1990281">
    <property type="term" value="C:efflux pump complex"/>
    <property type="evidence" value="ECO:0007669"/>
    <property type="project" value="TreeGrafter"/>
</dbReference>
<dbReference type="PANTHER" id="PTHR30469:SF37">
    <property type="entry name" value="RAGD PROTEIN"/>
    <property type="match status" value="1"/>
</dbReference>
<keyword evidence="6" id="KW-1185">Reference proteome</keyword>
<gene>
    <name evidence="5" type="ORF">FEF09_15605</name>
</gene>
<evidence type="ECO:0000259" key="4">
    <source>
        <dbReference type="Pfam" id="PF25989"/>
    </source>
</evidence>
<evidence type="ECO:0000256" key="1">
    <source>
        <dbReference type="ARBA" id="ARBA00009477"/>
    </source>
</evidence>
<dbReference type="PANTHER" id="PTHR30469">
    <property type="entry name" value="MULTIDRUG RESISTANCE PROTEIN MDTA"/>
    <property type="match status" value="1"/>
</dbReference>
<feature type="domain" description="YknX-like C-terminal permuted SH3-like" evidence="4">
    <location>
        <begin position="304"/>
        <end position="369"/>
    </location>
</feature>
<feature type="domain" description="CzcB-like barrel-sandwich hybrid" evidence="3">
    <location>
        <begin position="72"/>
        <end position="205"/>
    </location>
</feature>
<dbReference type="GO" id="GO:0015562">
    <property type="term" value="F:efflux transmembrane transporter activity"/>
    <property type="evidence" value="ECO:0007669"/>
    <property type="project" value="TreeGrafter"/>
</dbReference>
<evidence type="ECO:0000259" key="2">
    <source>
        <dbReference type="Pfam" id="PF25954"/>
    </source>
</evidence>
<dbReference type="Gene3D" id="2.40.50.100">
    <property type="match status" value="1"/>
</dbReference>
<dbReference type="Pfam" id="PF25954">
    <property type="entry name" value="Beta-barrel_RND_2"/>
    <property type="match status" value="1"/>
</dbReference>
<organism evidence="5 6">
    <name type="scientific">Chitinophaga pinensis</name>
    <dbReference type="NCBI Taxonomy" id="79329"/>
    <lineage>
        <taxon>Bacteria</taxon>
        <taxon>Pseudomonadati</taxon>
        <taxon>Bacteroidota</taxon>
        <taxon>Chitinophagia</taxon>
        <taxon>Chitinophagales</taxon>
        <taxon>Chitinophagaceae</taxon>
        <taxon>Chitinophaga</taxon>
    </lineage>
</organism>
<dbReference type="Pfam" id="PF25973">
    <property type="entry name" value="BSH_CzcB"/>
    <property type="match status" value="1"/>
</dbReference>
<dbReference type="AlphaFoldDB" id="A0A5C6LT24"/>
<dbReference type="InterPro" id="IPR006143">
    <property type="entry name" value="RND_pump_MFP"/>
</dbReference>
<dbReference type="Gene3D" id="1.10.287.470">
    <property type="entry name" value="Helix hairpin bin"/>
    <property type="match status" value="1"/>
</dbReference>